<dbReference type="AlphaFoldDB" id="A0A250LIM1"/>
<gene>
    <name evidence="1" type="ORF">BCCH1_69320</name>
</gene>
<sequence length="63" mass="7285">MAATERITMTMRELDRFKAIQDVADGKLKPWRAPERLALTTRQVRRLVARLPRIAFVPNHAAE</sequence>
<organism evidence="1">
    <name type="scientific">Burkholderia contaminans</name>
    <dbReference type="NCBI Taxonomy" id="488447"/>
    <lineage>
        <taxon>Bacteria</taxon>
        <taxon>Pseudomonadati</taxon>
        <taxon>Pseudomonadota</taxon>
        <taxon>Betaproteobacteria</taxon>
        <taxon>Burkholderiales</taxon>
        <taxon>Burkholderiaceae</taxon>
        <taxon>Burkholderia</taxon>
        <taxon>Burkholderia cepacia complex</taxon>
    </lineage>
</organism>
<protein>
    <submittedName>
        <fullName evidence="1">Uncharacterized protein</fullName>
    </submittedName>
</protein>
<reference evidence="1" key="1">
    <citation type="journal article" date="2016" name="Biosci. Biotechnol. Biochem.">
        <title>Bioconversion of AHX to AOH by resting cells of Burkholderia contaminans CH-1.</title>
        <authorList>
            <person name="Choi J.H."/>
            <person name="Kikuchi A."/>
            <person name="Pumkaeo P."/>
            <person name="Hirai H."/>
            <person name="Tokuyama S."/>
            <person name="Kawagishi H."/>
        </authorList>
    </citation>
    <scope>NUCLEOTIDE SEQUENCE</scope>
    <source>
        <strain evidence="1">CH-1</strain>
    </source>
</reference>
<proteinExistence type="predicted"/>
<name>A0A250LIM1_9BURK</name>
<dbReference type="EMBL" id="AP018359">
    <property type="protein sequence ID" value="BBA44428.1"/>
    <property type="molecule type" value="Genomic_DNA"/>
</dbReference>
<reference evidence="1" key="2">
    <citation type="journal article" date="2017" name="Genome Announc.">
        <title>High-Quality Draft Genome Sequence of Burkholderia contaminans CH-1, a Gram-Negative Bacterium That Metabolizes 2-Azahypoxanthine, a Plant Growth-Regulating Compound.</title>
        <authorList>
            <person name="Choi J.-H."/>
            <person name="Sugiura H."/>
            <person name="Moriuchi R."/>
            <person name="Kawagishi H."/>
            <person name="Dohra H."/>
        </authorList>
    </citation>
    <scope>NUCLEOTIDE SEQUENCE</scope>
    <source>
        <strain evidence="1">CH-1</strain>
    </source>
</reference>
<accession>A0A250LIM1</accession>
<evidence type="ECO:0000313" key="1">
    <source>
        <dbReference type="EMBL" id="BBA44428.1"/>
    </source>
</evidence>